<dbReference type="GO" id="GO:0005886">
    <property type="term" value="C:plasma membrane"/>
    <property type="evidence" value="ECO:0007669"/>
    <property type="project" value="UniProtKB-SubCell"/>
</dbReference>
<dbReference type="InterPro" id="IPR003691">
    <property type="entry name" value="FluC"/>
</dbReference>
<evidence type="ECO:0000256" key="3">
    <source>
        <dbReference type="ARBA" id="ARBA00022519"/>
    </source>
</evidence>
<keyword evidence="14" id="KW-1185">Reference proteome</keyword>
<dbReference type="PANTHER" id="PTHR28259">
    <property type="entry name" value="FLUORIDE EXPORT PROTEIN 1-RELATED"/>
    <property type="match status" value="1"/>
</dbReference>
<feature type="transmembrane region" description="Helical" evidence="12">
    <location>
        <begin position="36"/>
        <end position="54"/>
    </location>
</feature>
<dbReference type="GO" id="GO:0046872">
    <property type="term" value="F:metal ion binding"/>
    <property type="evidence" value="ECO:0007669"/>
    <property type="project" value="UniProtKB-KW"/>
</dbReference>
<evidence type="ECO:0000256" key="10">
    <source>
        <dbReference type="ARBA" id="ARBA00035120"/>
    </source>
</evidence>
<dbReference type="NCBIfam" id="TIGR00494">
    <property type="entry name" value="crcB"/>
    <property type="match status" value="1"/>
</dbReference>
<proteinExistence type="inferred from homology"/>
<reference evidence="13 14" key="1">
    <citation type="submission" date="2020-04" db="EMBL/GenBank/DDBJ databases">
        <title>Ferrimonas sp. S7 isolated from sea water.</title>
        <authorList>
            <person name="Bae S.S."/>
            <person name="Baek K."/>
        </authorList>
    </citation>
    <scope>NUCLEOTIDE SEQUENCE [LARGE SCALE GENOMIC DNA]</scope>
    <source>
        <strain evidence="13 14">S7</strain>
    </source>
</reference>
<keyword evidence="4 12" id="KW-0812">Transmembrane</keyword>
<name>A0A6H1UC26_9GAMM</name>
<keyword evidence="2 12" id="KW-1003">Cell membrane</keyword>
<comment type="function">
    <text evidence="12">Fluoride-specific ion channel. Important for reducing fluoride concentration in the cell, thus reducing its toxicity.</text>
</comment>
<keyword evidence="5 12" id="KW-1133">Transmembrane helix</keyword>
<evidence type="ECO:0000256" key="11">
    <source>
        <dbReference type="ARBA" id="ARBA00035585"/>
    </source>
</evidence>
<evidence type="ECO:0000256" key="5">
    <source>
        <dbReference type="ARBA" id="ARBA00022989"/>
    </source>
</evidence>
<keyword evidence="6 12" id="KW-0915">Sodium</keyword>
<sequence length="124" mass="12789">MNNLIAVACGGAIGASLRYGASLLALRLFGTTFPYGTLIVNCLGSLLMGALYALSMSTDLPPSVKAFIGVGMLGALTTFSTFANESLLLFQAGDWLKAGLNIVLNVAICLAMVALGQHFIASNT</sequence>
<keyword evidence="12" id="KW-0813">Transport</keyword>
<dbReference type="KEGG" id="fes:HER31_07060"/>
<evidence type="ECO:0000256" key="6">
    <source>
        <dbReference type="ARBA" id="ARBA00023053"/>
    </source>
</evidence>
<evidence type="ECO:0000313" key="13">
    <source>
        <dbReference type="EMBL" id="QIZ76647.1"/>
    </source>
</evidence>
<comment type="similarity">
    <text evidence="10 12">Belongs to the fluoride channel Fluc/FEX (TC 1.A.43) family.</text>
</comment>
<comment type="catalytic activity">
    <reaction evidence="11">
        <text>fluoride(in) = fluoride(out)</text>
        <dbReference type="Rhea" id="RHEA:76159"/>
        <dbReference type="ChEBI" id="CHEBI:17051"/>
    </reaction>
    <physiologicalReaction direction="left-to-right" evidence="11">
        <dbReference type="Rhea" id="RHEA:76160"/>
    </physiologicalReaction>
</comment>
<keyword evidence="8 12" id="KW-0472">Membrane</keyword>
<keyword evidence="7 12" id="KW-0406">Ion transport</keyword>
<evidence type="ECO:0000256" key="2">
    <source>
        <dbReference type="ARBA" id="ARBA00022475"/>
    </source>
</evidence>
<evidence type="ECO:0000256" key="1">
    <source>
        <dbReference type="ARBA" id="ARBA00004651"/>
    </source>
</evidence>
<dbReference type="GO" id="GO:0062054">
    <property type="term" value="F:fluoride channel activity"/>
    <property type="evidence" value="ECO:0007669"/>
    <property type="project" value="UniProtKB-UniRule"/>
</dbReference>
<gene>
    <name evidence="12 13" type="primary">crcB</name>
    <name evidence="12" type="synonym">fluC</name>
    <name evidence="13" type="ORF">HER31_07060</name>
</gene>
<feature type="transmembrane region" description="Helical" evidence="12">
    <location>
        <begin position="95"/>
        <end position="115"/>
    </location>
</feature>
<dbReference type="GO" id="GO:0140114">
    <property type="term" value="P:cellular detoxification of fluoride"/>
    <property type="evidence" value="ECO:0007669"/>
    <property type="project" value="UniProtKB-UniRule"/>
</dbReference>
<comment type="subcellular location">
    <subcellularLocation>
        <location evidence="1 12">Cell membrane</location>
        <topology evidence="1 12">Multi-pass membrane protein</topology>
    </subcellularLocation>
</comment>
<comment type="activity regulation">
    <text evidence="12">Na(+) is not transported, but it plays an essential structural role and its presence is essential for fluoride channel function.</text>
</comment>
<organism evidence="13 14">
    <name type="scientific">Ferrimonas lipolytica</name>
    <dbReference type="NCBI Taxonomy" id="2724191"/>
    <lineage>
        <taxon>Bacteria</taxon>
        <taxon>Pseudomonadati</taxon>
        <taxon>Pseudomonadota</taxon>
        <taxon>Gammaproteobacteria</taxon>
        <taxon>Alteromonadales</taxon>
        <taxon>Ferrimonadaceae</taxon>
        <taxon>Ferrimonas</taxon>
    </lineage>
</organism>
<accession>A0A6H1UC26</accession>
<evidence type="ECO:0000256" key="9">
    <source>
        <dbReference type="ARBA" id="ARBA00023303"/>
    </source>
</evidence>
<evidence type="ECO:0000256" key="12">
    <source>
        <dbReference type="HAMAP-Rule" id="MF_00454"/>
    </source>
</evidence>
<feature type="binding site" evidence="12">
    <location>
        <position position="74"/>
    </location>
    <ligand>
        <name>Na(+)</name>
        <dbReference type="ChEBI" id="CHEBI:29101"/>
        <note>structural</note>
    </ligand>
</feature>
<evidence type="ECO:0000256" key="4">
    <source>
        <dbReference type="ARBA" id="ARBA00022692"/>
    </source>
</evidence>
<feature type="transmembrane region" description="Helical" evidence="12">
    <location>
        <begin position="66"/>
        <end position="83"/>
    </location>
</feature>
<evidence type="ECO:0000256" key="7">
    <source>
        <dbReference type="ARBA" id="ARBA00023065"/>
    </source>
</evidence>
<evidence type="ECO:0000256" key="8">
    <source>
        <dbReference type="ARBA" id="ARBA00023136"/>
    </source>
</evidence>
<protein>
    <recommendedName>
        <fullName evidence="12">Fluoride-specific ion channel FluC</fullName>
    </recommendedName>
</protein>
<dbReference type="Proteomes" id="UP000501602">
    <property type="component" value="Chromosome"/>
</dbReference>
<dbReference type="AlphaFoldDB" id="A0A6H1UC26"/>
<dbReference type="Pfam" id="PF02537">
    <property type="entry name" value="CRCB"/>
    <property type="match status" value="1"/>
</dbReference>
<feature type="binding site" evidence="12">
    <location>
        <position position="77"/>
    </location>
    <ligand>
        <name>Na(+)</name>
        <dbReference type="ChEBI" id="CHEBI:29101"/>
        <note>structural</note>
    </ligand>
</feature>
<dbReference type="RefSeq" id="WP_168659909.1">
    <property type="nucleotide sequence ID" value="NZ_CP051180.1"/>
</dbReference>
<keyword evidence="12" id="KW-0479">Metal-binding</keyword>
<dbReference type="PANTHER" id="PTHR28259:SF1">
    <property type="entry name" value="FLUORIDE EXPORT PROTEIN 1-RELATED"/>
    <property type="match status" value="1"/>
</dbReference>
<dbReference type="EMBL" id="CP051180">
    <property type="protein sequence ID" value="QIZ76647.1"/>
    <property type="molecule type" value="Genomic_DNA"/>
</dbReference>
<keyword evidence="9 12" id="KW-0407">Ion channel</keyword>
<dbReference type="HAMAP" id="MF_00454">
    <property type="entry name" value="FluC"/>
    <property type="match status" value="1"/>
</dbReference>
<keyword evidence="3" id="KW-0997">Cell inner membrane</keyword>
<evidence type="ECO:0000313" key="14">
    <source>
        <dbReference type="Proteomes" id="UP000501602"/>
    </source>
</evidence>